<keyword evidence="2 4" id="KW-0238">DNA-binding</keyword>
<feature type="compositionally biased region" description="Basic and acidic residues" evidence="5">
    <location>
        <begin position="238"/>
        <end position="251"/>
    </location>
</feature>
<dbReference type="InterPro" id="IPR049445">
    <property type="entry name" value="TetR_SbtR-like_C"/>
</dbReference>
<dbReference type="InterPro" id="IPR036271">
    <property type="entry name" value="Tet_transcr_reg_TetR-rel_C_sf"/>
</dbReference>
<evidence type="ECO:0000256" key="1">
    <source>
        <dbReference type="ARBA" id="ARBA00023015"/>
    </source>
</evidence>
<protein>
    <submittedName>
        <fullName evidence="7">TetR/AcrR family transcriptional regulator</fullName>
    </submittedName>
</protein>
<dbReference type="InterPro" id="IPR009057">
    <property type="entry name" value="Homeodomain-like_sf"/>
</dbReference>
<comment type="caution">
    <text evidence="7">The sequence shown here is derived from an EMBL/GenBank/DDBJ whole genome shotgun (WGS) entry which is preliminary data.</text>
</comment>
<accession>A0ABV8FRE8</accession>
<dbReference type="Pfam" id="PF00440">
    <property type="entry name" value="TetR_N"/>
    <property type="match status" value="1"/>
</dbReference>
<gene>
    <name evidence="7" type="ORF">ACFOVU_18540</name>
</gene>
<reference evidence="8" key="1">
    <citation type="journal article" date="2019" name="Int. J. Syst. Evol. Microbiol.">
        <title>The Global Catalogue of Microorganisms (GCM) 10K type strain sequencing project: providing services to taxonomists for standard genome sequencing and annotation.</title>
        <authorList>
            <consortium name="The Broad Institute Genomics Platform"/>
            <consortium name="The Broad Institute Genome Sequencing Center for Infectious Disease"/>
            <person name="Wu L."/>
            <person name="Ma J."/>
        </authorList>
    </citation>
    <scope>NUCLEOTIDE SEQUENCE [LARGE SCALE GENOMIC DNA]</scope>
    <source>
        <strain evidence="8">TBRC 1826</strain>
    </source>
</reference>
<dbReference type="InterPro" id="IPR001647">
    <property type="entry name" value="HTH_TetR"/>
</dbReference>
<dbReference type="Gene3D" id="1.10.357.10">
    <property type="entry name" value="Tetracycline Repressor, domain 2"/>
    <property type="match status" value="1"/>
</dbReference>
<dbReference type="PANTHER" id="PTHR30055:SF234">
    <property type="entry name" value="HTH-TYPE TRANSCRIPTIONAL REGULATOR BETI"/>
    <property type="match status" value="1"/>
</dbReference>
<dbReference type="SUPFAM" id="SSF48498">
    <property type="entry name" value="Tetracyclin repressor-like, C-terminal domain"/>
    <property type="match status" value="1"/>
</dbReference>
<keyword evidence="3" id="KW-0804">Transcription</keyword>
<keyword evidence="8" id="KW-1185">Reference proteome</keyword>
<feature type="region of interest" description="Disordered" evidence="5">
    <location>
        <begin position="1"/>
        <end position="20"/>
    </location>
</feature>
<evidence type="ECO:0000313" key="7">
    <source>
        <dbReference type="EMBL" id="MFC3997939.1"/>
    </source>
</evidence>
<sequence>MNRNGVPPASGGAGERPVRADARRNRARILEAAEAVFAEQGASASTEAVAARAGVAIGTVFRHFPTKPALLQAVVMNLWDRLVSEVDALVDDPEAVTALFEFCTRVIAIGARNRAVFDRLSETGTRVHVGDALRRLLPAVDLLLERAREAGAVRDDLRSDELIALLAAICQEAMTDEWSERFRHRALTILFDGMRPAAHSGSARPIVDAPAGREGTDFPCVSKAVESYLLDGQAPEDTDCHDRPRPDDDTL</sequence>
<proteinExistence type="predicted"/>
<organism evidence="7 8">
    <name type="scientific">Nocardiopsis sediminis</name>
    <dbReference type="NCBI Taxonomy" id="1778267"/>
    <lineage>
        <taxon>Bacteria</taxon>
        <taxon>Bacillati</taxon>
        <taxon>Actinomycetota</taxon>
        <taxon>Actinomycetes</taxon>
        <taxon>Streptosporangiales</taxon>
        <taxon>Nocardiopsidaceae</taxon>
        <taxon>Nocardiopsis</taxon>
    </lineage>
</organism>
<evidence type="ECO:0000256" key="2">
    <source>
        <dbReference type="ARBA" id="ARBA00023125"/>
    </source>
</evidence>
<dbReference type="Pfam" id="PF21597">
    <property type="entry name" value="TetR_C_43"/>
    <property type="match status" value="1"/>
</dbReference>
<evidence type="ECO:0000256" key="3">
    <source>
        <dbReference type="ARBA" id="ARBA00023163"/>
    </source>
</evidence>
<feature type="region of interest" description="Disordered" evidence="5">
    <location>
        <begin position="231"/>
        <end position="251"/>
    </location>
</feature>
<dbReference type="PANTHER" id="PTHR30055">
    <property type="entry name" value="HTH-TYPE TRANSCRIPTIONAL REGULATOR RUTR"/>
    <property type="match status" value="1"/>
</dbReference>
<dbReference type="SUPFAM" id="SSF46689">
    <property type="entry name" value="Homeodomain-like"/>
    <property type="match status" value="1"/>
</dbReference>
<keyword evidence="1" id="KW-0805">Transcription regulation</keyword>
<dbReference type="Proteomes" id="UP001595847">
    <property type="component" value="Unassembled WGS sequence"/>
</dbReference>
<feature type="DNA-binding region" description="H-T-H motif" evidence="4">
    <location>
        <begin position="45"/>
        <end position="64"/>
    </location>
</feature>
<dbReference type="PROSITE" id="PS50977">
    <property type="entry name" value="HTH_TETR_2"/>
    <property type="match status" value="1"/>
</dbReference>
<evidence type="ECO:0000259" key="6">
    <source>
        <dbReference type="PROSITE" id="PS50977"/>
    </source>
</evidence>
<dbReference type="EMBL" id="JBHSBH010000012">
    <property type="protein sequence ID" value="MFC3997939.1"/>
    <property type="molecule type" value="Genomic_DNA"/>
</dbReference>
<dbReference type="RefSeq" id="WP_378535343.1">
    <property type="nucleotide sequence ID" value="NZ_JBHSBH010000012.1"/>
</dbReference>
<evidence type="ECO:0000256" key="5">
    <source>
        <dbReference type="SAM" id="MobiDB-lite"/>
    </source>
</evidence>
<dbReference type="PRINTS" id="PR00455">
    <property type="entry name" value="HTHTETR"/>
</dbReference>
<evidence type="ECO:0000313" key="8">
    <source>
        <dbReference type="Proteomes" id="UP001595847"/>
    </source>
</evidence>
<dbReference type="InterPro" id="IPR050109">
    <property type="entry name" value="HTH-type_TetR-like_transc_reg"/>
</dbReference>
<name>A0ABV8FRE8_9ACTN</name>
<evidence type="ECO:0000256" key="4">
    <source>
        <dbReference type="PROSITE-ProRule" id="PRU00335"/>
    </source>
</evidence>
<feature type="domain" description="HTH tetR-type" evidence="6">
    <location>
        <begin position="23"/>
        <end position="82"/>
    </location>
</feature>